<evidence type="ECO:0000256" key="7">
    <source>
        <dbReference type="ARBA" id="ARBA00033194"/>
    </source>
</evidence>
<dbReference type="InterPro" id="IPR011009">
    <property type="entry name" value="Kinase-like_dom_sf"/>
</dbReference>
<keyword evidence="11" id="KW-0418">Kinase</keyword>
<reference evidence="11" key="1">
    <citation type="journal article" date="2020" name="Stud. Mycol.">
        <title>101 Dothideomycetes genomes: a test case for predicting lifestyles and emergence of pathogens.</title>
        <authorList>
            <person name="Haridas S."/>
            <person name="Albert R."/>
            <person name="Binder M."/>
            <person name="Bloem J."/>
            <person name="Labutti K."/>
            <person name="Salamov A."/>
            <person name="Andreopoulos B."/>
            <person name="Baker S."/>
            <person name="Barry K."/>
            <person name="Bills G."/>
            <person name="Bluhm B."/>
            <person name="Cannon C."/>
            <person name="Castanera R."/>
            <person name="Culley D."/>
            <person name="Daum C."/>
            <person name="Ezra D."/>
            <person name="Gonzalez J."/>
            <person name="Henrissat B."/>
            <person name="Kuo A."/>
            <person name="Liang C."/>
            <person name="Lipzen A."/>
            <person name="Lutzoni F."/>
            <person name="Magnuson J."/>
            <person name="Mondo S."/>
            <person name="Nolan M."/>
            <person name="Ohm R."/>
            <person name="Pangilinan J."/>
            <person name="Park H.-J."/>
            <person name="Ramirez L."/>
            <person name="Alfaro M."/>
            <person name="Sun H."/>
            <person name="Tritt A."/>
            <person name="Yoshinaga Y."/>
            <person name="Zwiers L.-H."/>
            <person name="Turgeon B."/>
            <person name="Goodwin S."/>
            <person name="Spatafora J."/>
            <person name="Crous P."/>
            <person name="Grigoriev I."/>
        </authorList>
    </citation>
    <scope>NUCLEOTIDE SEQUENCE</scope>
    <source>
        <strain evidence="11">CBS 116005</strain>
    </source>
</reference>
<keyword evidence="12" id="KW-1185">Reference proteome</keyword>
<evidence type="ECO:0000256" key="4">
    <source>
        <dbReference type="ARBA" id="ARBA00013948"/>
    </source>
</evidence>
<dbReference type="EMBL" id="ML995877">
    <property type="protein sequence ID" value="KAF2766132.1"/>
    <property type="molecule type" value="Genomic_DNA"/>
</dbReference>
<accession>A0A6G1L0M1</accession>
<evidence type="ECO:0000313" key="11">
    <source>
        <dbReference type="EMBL" id="KAF2766132.1"/>
    </source>
</evidence>
<evidence type="ECO:0000256" key="9">
    <source>
        <dbReference type="ARBA" id="ARBA00048679"/>
    </source>
</evidence>
<evidence type="ECO:0000256" key="3">
    <source>
        <dbReference type="ARBA" id="ARBA00012513"/>
    </source>
</evidence>
<sequence>MAFFVYTLNPPFGLGLRDLVGAGITGTVVRLDAVVQYVPPHRQAMLEREIKVYERLQRDHKDSPRILRYHGSLEQGLVLAYACHGTLREYLHSHQEGIPLPLRLRWIEQMVEGVTVLHSSGVLHGDISCNNFLLDANLDVKCCHFAGSSIDGEEALTCYETFPEY</sequence>
<comment type="function">
    <text evidence="1">Component of the EKC/KEOPS complex that is required for the formation of a threonylcarbamoyl group on adenosine at position 37 (t(6)A37) in tRNAs that read codons beginning with adenine. The complex is probably involved in the transfer of the threonylcarbamoyl moiety of threonylcarbamoyl-AMP (TC-AMP) to the N6 group of A37. BUD32 has ATPase activity in the context of the EKC/KEOPS complex and likely plays a supporting role to the catalytic subunit KAE1. The EKC/KEOPS complex also promotes both telomere uncapping and telomere elongation. The complex is required for efficient recruitment of transcriptional coactivators.</text>
</comment>
<dbReference type="PANTHER" id="PTHR44329">
    <property type="entry name" value="SERINE/THREONINE-PROTEIN KINASE TNNI3K-RELATED"/>
    <property type="match status" value="1"/>
</dbReference>
<dbReference type="GO" id="GO:0004674">
    <property type="term" value="F:protein serine/threonine kinase activity"/>
    <property type="evidence" value="ECO:0007669"/>
    <property type="project" value="UniProtKB-EC"/>
</dbReference>
<keyword evidence="11" id="KW-0808">Transferase</keyword>
<dbReference type="GO" id="GO:0005524">
    <property type="term" value="F:ATP binding"/>
    <property type="evidence" value="ECO:0007669"/>
    <property type="project" value="InterPro"/>
</dbReference>
<dbReference type="InterPro" id="IPR000719">
    <property type="entry name" value="Prot_kinase_dom"/>
</dbReference>
<comment type="catalytic activity">
    <reaction evidence="8">
        <text>L-threonyl-[protein] + ATP = O-phospho-L-threonyl-[protein] + ADP + H(+)</text>
        <dbReference type="Rhea" id="RHEA:46608"/>
        <dbReference type="Rhea" id="RHEA-COMP:11060"/>
        <dbReference type="Rhea" id="RHEA-COMP:11605"/>
        <dbReference type="ChEBI" id="CHEBI:15378"/>
        <dbReference type="ChEBI" id="CHEBI:30013"/>
        <dbReference type="ChEBI" id="CHEBI:30616"/>
        <dbReference type="ChEBI" id="CHEBI:61977"/>
        <dbReference type="ChEBI" id="CHEBI:456216"/>
        <dbReference type="EC" id="2.7.11.1"/>
    </reaction>
</comment>
<gene>
    <name evidence="11" type="ORF">EJ03DRAFT_330411</name>
</gene>
<name>A0A6G1L0M1_9PEZI</name>
<comment type="catalytic activity">
    <reaction evidence="9">
        <text>L-seryl-[protein] + ATP = O-phospho-L-seryl-[protein] + ADP + H(+)</text>
        <dbReference type="Rhea" id="RHEA:17989"/>
        <dbReference type="Rhea" id="RHEA-COMP:9863"/>
        <dbReference type="Rhea" id="RHEA-COMP:11604"/>
        <dbReference type="ChEBI" id="CHEBI:15378"/>
        <dbReference type="ChEBI" id="CHEBI:29999"/>
        <dbReference type="ChEBI" id="CHEBI:30616"/>
        <dbReference type="ChEBI" id="CHEBI:83421"/>
        <dbReference type="ChEBI" id="CHEBI:456216"/>
        <dbReference type="EC" id="2.7.11.1"/>
    </reaction>
</comment>
<evidence type="ECO:0000256" key="2">
    <source>
        <dbReference type="ARBA" id="ARBA00011534"/>
    </source>
</evidence>
<dbReference type="Proteomes" id="UP000799436">
    <property type="component" value="Unassembled WGS sequence"/>
</dbReference>
<evidence type="ECO:0000256" key="5">
    <source>
        <dbReference type="ARBA" id="ARBA00019973"/>
    </source>
</evidence>
<organism evidence="11 12">
    <name type="scientific">Teratosphaeria nubilosa</name>
    <dbReference type="NCBI Taxonomy" id="161662"/>
    <lineage>
        <taxon>Eukaryota</taxon>
        <taxon>Fungi</taxon>
        <taxon>Dikarya</taxon>
        <taxon>Ascomycota</taxon>
        <taxon>Pezizomycotina</taxon>
        <taxon>Dothideomycetes</taxon>
        <taxon>Dothideomycetidae</taxon>
        <taxon>Mycosphaerellales</taxon>
        <taxon>Teratosphaeriaceae</taxon>
        <taxon>Teratosphaeria</taxon>
    </lineage>
</organism>
<evidence type="ECO:0000256" key="6">
    <source>
        <dbReference type="ARBA" id="ARBA00030980"/>
    </source>
</evidence>
<dbReference type="Gene3D" id="1.10.510.10">
    <property type="entry name" value="Transferase(Phosphotransferase) domain 1"/>
    <property type="match status" value="1"/>
</dbReference>
<dbReference type="AlphaFoldDB" id="A0A6G1L0M1"/>
<evidence type="ECO:0000256" key="8">
    <source>
        <dbReference type="ARBA" id="ARBA00047899"/>
    </source>
</evidence>
<proteinExistence type="predicted"/>
<evidence type="ECO:0000313" key="12">
    <source>
        <dbReference type="Proteomes" id="UP000799436"/>
    </source>
</evidence>
<protein>
    <recommendedName>
        <fullName evidence="5">EKC/KEOPS complex subunit BUD32</fullName>
        <ecNumber evidence="3">2.7.11.1</ecNumber>
    </recommendedName>
    <alternativeName>
        <fullName evidence="6 7">Atypical Serine/threonine protein kinase BUD32</fullName>
    </alternativeName>
    <alternativeName>
        <fullName evidence="4">EKC/KEOPS complex subunit bud32</fullName>
    </alternativeName>
</protein>
<evidence type="ECO:0000256" key="1">
    <source>
        <dbReference type="ARBA" id="ARBA00003747"/>
    </source>
</evidence>
<dbReference type="OrthoDB" id="1668230at2759"/>
<dbReference type="SUPFAM" id="SSF56112">
    <property type="entry name" value="Protein kinase-like (PK-like)"/>
    <property type="match status" value="1"/>
</dbReference>
<dbReference type="EC" id="2.7.11.1" evidence="3"/>
<dbReference type="Pfam" id="PF07714">
    <property type="entry name" value="PK_Tyr_Ser-Thr"/>
    <property type="match status" value="1"/>
</dbReference>
<dbReference type="InterPro" id="IPR008266">
    <property type="entry name" value="Tyr_kinase_AS"/>
</dbReference>
<dbReference type="InterPro" id="IPR051681">
    <property type="entry name" value="Ser/Thr_Kinases-Pseudokinases"/>
</dbReference>
<dbReference type="PROSITE" id="PS50011">
    <property type="entry name" value="PROTEIN_KINASE_DOM"/>
    <property type="match status" value="1"/>
</dbReference>
<evidence type="ECO:0000259" key="10">
    <source>
        <dbReference type="PROSITE" id="PS50011"/>
    </source>
</evidence>
<dbReference type="InterPro" id="IPR001245">
    <property type="entry name" value="Ser-Thr/Tyr_kinase_cat_dom"/>
</dbReference>
<dbReference type="PROSITE" id="PS00109">
    <property type="entry name" value="PROTEIN_KINASE_TYR"/>
    <property type="match status" value="1"/>
</dbReference>
<comment type="subunit">
    <text evidence="2">Component of the EKC/KEOPS complex composed of at least BUD32, CGI121, GON7, KAE1 and PCC1; the whole complex dimerizes.</text>
</comment>
<feature type="domain" description="Protein kinase" evidence="10">
    <location>
        <begin position="14"/>
        <end position="165"/>
    </location>
</feature>